<evidence type="ECO:0000313" key="2">
    <source>
        <dbReference type="EMBL" id="UJO25135.1"/>
    </source>
</evidence>
<dbReference type="AlphaFoldDB" id="A0A9Q8UWM2"/>
<feature type="compositionally biased region" description="Basic and acidic residues" evidence="1">
    <location>
        <begin position="1"/>
        <end position="10"/>
    </location>
</feature>
<feature type="compositionally biased region" description="Polar residues" evidence="1">
    <location>
        <begin position="83"/>
        <end position="99"/>
    </location>
</feature>
<proteinExistence type="predicted"/>
<dbReference type="RefSeq" id="XP_047769501.1">
    <property type="nucleotide sequence ID" value="XM_047913453.1"/>
</dbReference>
<dbReference type="GeneID" id="71994183"/>
<keyword evidence="3" id="KW-1185">Reference proteome</keyword>
<sequence length="194" mass="21491">MDDKLDKNVESTDSSQKTFKQIMEEQQTEATKKTLAERKAREQDQLRQAPPPNRWQDVSRTPPGTSKAYGPPSIGPGRDQYDQSRNPDSSFGDWGQNQRGFLPKPTPGELWDNAVRRSSSSSTSQSYSDPSLPSKTPSAPGFAALSSRPPPPTVPSQGPSYGNRPARSMQQQGEGERKLSVDEIMAKPSWRRSE</sequence>
<reference evidence="2" key="1">
    <citation type="submission" date="2021-12" db="EMBL/GenBank/DDBJ databases">
        <authorList>
            <person name="Zaccaron A."/>
            <person name="Stergiopoulos I."/>
        </authorList>
    </citation>
    <scope>NUCLEOTIDE SEQUENCE</scope>
    <source>
        <strain evidence="2">Race5_Kim</strain>
    </source>
</reference>
<evidence type="ECO:0000256" key="1">
    <source>
        <dbReference type="SAM" id="MobiDB-lite"/>
    </source>
</evidence>
<reference evidence="2" key="2">
    <citation type="journal article" date="2022" name="Microb. Genom.">
        <title>A chromosome-scale genome assembly of the tomato pathogen Cladosporium fulvum reveals a compartmentalized genome architecture and the presence of a dispensable chromosome.</title>
        <authorList>
            <person name="Zaccaron A.Z."/>
            <person name="Chen L.H."/>
            <person name="Samaras A."/>
            <person name="Stergiopoulos I."/>
        </authorList>
    </citation>
    <scope>NUCLEOTIDE SEQUENCE</scope>
    <source>
        <strain evidence="2">Race5_Kim</strain>
    </source>
</reference>
<organism evidence="2 3">
    <name type="scientific">Passalora fulva</name>
    <name type="common">Tomato leaf mold</name>
    <name type="synonym">Cladosporium fulvum</name>
    <dbReference type="NCBI Taxonomy" id="5499"/>
    <lineage>
        <taxon>Eukaryota</taxon>
        <taxon>Fungi</taxon>
        <taxon>Dikarya</taxon>
        <taxon>Ascomycota</taxon>
        <taxon>Pezizomycotina</taxon>
        <taxon>Dothideomycetes</taxon>
        <taxon>Dothideomycetidae</taxon>
        <taxon>Mycosphaerellales</taxon>
        <taxon>Mycosphaerellaceae</taxon>
        <taxon>Fulvia</taxon>
    </lineage>
</organism>
<dbReference type="KEGG" id="ffu:CLAFUR5_14305"/>
<accession>A0A9Q8UWM2</accession>
<feature type="region of interest" description="Disordered" evidence="1">
    <location>
        <begin position="1"/>
        <end position="194"/>
    </location>
</feature>
<name>A0A9Q8UWM2_PASFU</name>
<evidence type="ECO:0000313" key="3">
    <source>
        <dbReference type="Proteomes" id="UP000756132"/>
    </source>
</evidence>
<dbReference type="EMBL" id="CP090175">
    <property type="protein sequence ID" value="UJO25135.1"/>
    <property type="molecule type" value="Genomic_DNA"/>
</dbReference>
<feature type="compositionally biased region" description="Basic and acidic residues" evidence="1">
    <location>
        <begin position="30"/>
        <end position="45"/>
    </location>
</feature>
<feature type="compositionally biased region" description="Basic and acidic residues" evidence="1">
    <location>
        <begin position="174"/>
        <end position="194"/>
    </location>
</feature>
<feature type="compositionally biased region" description="Polar residues" evidence="1">
    <location>
        <begin position="11"/>
        <end position="29"/>
    </location>
</feature>
<feature type="compositionally biased region" description="Low complexity" evidence="1">
    <location>
        <begin position="118"/>
        <end position="134"/>
    </location>
</feature>
<gene>
    <name evidence="2" type="ORF">CLAFUR5_14305</name>
</gene>
<dbReference type="Proteomes" id="UP000756132">
    <property type="component" value="Chromosome 13"/>
</dbReference>
<protein>
    <submittedName>
        <fullName evidence="2">Uncharacterized protein</fullName>
    </submittedName>
</protein>